<accession>A0A9J6CUQ8</accession>
<dbReference type="VEuPathDB" id="VectorBase:LOC119185877"/>
<proteinExistence type="predicted"/>
<protein>
    <submittedName>
        <fullName evidence="6">Uncharacterized protein</fullName>
    </submittedName>
</protein>
<feature type="transmembrane region" description="Helical" evidence="5">
    <location>
        <begin position="561"/>
        <end position="581"/>
    </location>
</feature>
<comment type="caution">
    <text evidence="6">The sequence shown here is derived from an EMBL/GenBank/DDBJ whole genome shotgun (WGS) entry which is preliminary data.</text>
</comment>
<dbReference type="EMBL" id="JABSTU010006665">
    <property type="protein sequence ID" value="KAH7932437.1"/>
    <property type="molecule type" value="Genomic_DNA"/>
</dbReference>
<dbReference type="AlphaFoldDB" id="A0A9J6CUQ8"/>
<keyword evidence="3 5" id="KW-1133">Transmembrane helix</keyword>
<keyword evidence="7" id="KW-1185">Reference proteome</keyword>
<evidence type="ECO:0000313" key="7">
    <source>
        <dbReference type="Proteomes" id="UP000821866"/>
    </source>
</evidence>
<dbReference type="GO" id="GO:0016020">
    <property type="term" value="C:membrane"/>
    <property type="evidence" value="ECO:0007669"/>
    <property type="project" value="UniProtKB-SubCell"/>
</dbReference>
<evidence type="ECO:0000313" key="6">
    <source>
        <dbReference type="EMBL" id="KAH7932437.1"/>
    </source>
</evidence>
<dbReference type="GO" id="GO:0022857">
    <property type="term" value="F:transmembrane transporter activity"/>
    <property type="evidence" value="ECO:0007669"/>
    <property type="project" value="InterPro"/>
</dbReference>
<dbReference type="Proteomes" id="UP000821866">
    <property type="component" value="Unassembled WGS sequence"/>
</dbReference>
<gene>
    <name evidence="6" type="ORF">HPB51_029286</name>
</gene>
<feature type="transmembrane region" description="Helical" evidence="5">
    <location>
        <begin position="366"/>
        <end position="388"/>
    </location>
</feature>
<dbReference type="PANTHER" id="PTHR24064">
    <property type="entry name" value="SOLUTE CARRIER FAMILY 22 MEMBER"/>
    <property type="match status" value="1"/>
</dbReference>
<feature type="transmembrane region" description="Helical" evidence="5">
    <location>
        <begin position="394"/>
        <end position="412"/>
    </location>
</feature>
<evidence type="ECO:0000256" key="5">
    <source>
        <dbReference type="SAM" id="Phobius"/>
    </source>
</evidence>
<feature type="transmembrane region" description="Helical" evidence="5">
    <location>
        <begin position="337"/>
        <end position="354"/>
    </location>
</feature>
<dbReference type="InterPro" id="IPR036259">
    <property type="entry name" value="MFS_trans_sf"/>
</dbReference>
<keyword evidence="2 5" id="KW-0812">Transmembrane</keyword>
<comment type="subcellular location">
    <subcellularLocation>
        <location evidence="1">Membrane</location>
        <topology evidence="1">Multi-pass membrane protein</topology>
    </subcellularLocation>
</comment>
<name>A0A9J6CUQ8_RHIMP</name>
<evidence type="ECO:0000256" key="1">
    <source>
        <dbReference type="ARBA" id="ARBA00004141"/>
    </source>
</evidence>
<dbReference type="InterPro" id="IPR005828">
    <property type="entry name" value="MFS_sugar_transport-like"/>
</dbReference>
<keyword evidence="4 5" id="KW-0472">Membrane</keyword>
<feature type="transmembrane region" description="Helical" evidence="5">
    <location>
        <begin position="506"/>
        <end position="526"/>
    </location>
</feature>
<dbReference type="SUPFAM" id="SSF103473">
    <property type="entry name" value="MFS general substrate transporter"/>
    <property type="match status" value="1"/>
</dbReference>
<feature type="transmembrane region" description="Helical" evidence="5">
    <location>
        <begin position="538"/>
        <end position="555"/>
    </location>
</feature>
<evidence type="ECO:0000256" key="3">
    <source>
        <dbReference type="ARBA" id="ARBA00022989"/>
    </source>
</evidence>
<organism evidence="6 7">
    <name type="scientific">Rhipicephalus microplus</name>
    <name type="common">Cattle tick</name>
    <name type="synonym">Boophilus microplus</name>
    <dbReference type="NCBI Taxonomy" id="6941"/>
    <lineage>
        <taxon>Eukaryota</taxon>
        <taxon>Metazoa</taxon>
        <taxon>Ecdysozoa</taxon>
        <taxon>Arthropoda</taxon>
        <taxon>Chelicerata</taxon>
        <taxon>Arachnida</taxon>
        <taxon>Acari</taxon>
        <taxon>Parasitiformes</taxon>
        <taxon>Ixodida</taxon>
        <taxon>Ixodoidea</taxon>
        <taxon>Ixodidae</taxon>
        <taxon>Rhipicephalinae</taxon>
        <taxon>Rhipicephalus</taxon>
        <taxon>Boophilus</taxon>
    </lineage>
</organism>
<dbReference type="Pfam" id="PF00083">
    <property type="entry name" value="Sugar_tr"/>
    <property type="match status" value="1"/>
</dbReference>
<evidence type="ECO:0000256" key="4">
    <source>
        <dbReference type="ARBA" id="ARBA00023136"/>
    </source>
</evidence>
<dbReference type="Gene3D" id="1.20.1250.20">
    <property type="entry name" value="MFS general substrate transporter like domains"/>
    <property type="match status" value="1"/>
</dbReference>
<reference evidence="6" key="2">
    <citation type="submission" date="2021-09" db="EMBL/GenBank/DDBJ databases">
        <authorList>
            <person name="Jia N."/>
            <person name="Wang J."/>
            <person name="Shi W."/>
            <person name="Du L."/>
            <person name="Sun Y."/>
            <person name="Zhan W."/>
            <person name="Jiang J."/>
            <person name="Wang Q."/>
            <person name="Zhang B."/>
            <person name="Ji P."/>
            <person name="Sakyi L.B."/>
            <person name="Cui X."/>
            <person name="Yuan T."/>
            <person name="Jiang B."/>
            <person name="Yang W."/>
            <person name="Lam T.T.-Y."/>
            <person name="Chang Q."/>
            <person name="Ding S."/>
            <person name="Wang X."/>
            <person name="Zhu J."/>
            <person name="Ruan X."/>
            <person name="Zhao L."/>
            <person name="Wei J."/>
            <person name="Que T."/>
            <person name="Du C."/>
            <person name="Cheng J."/>
            <person name="Dai P."/>
            <person name="Han X."/>
            <person name="Huang E."/>
            <person name="Gao Y."/>
            <person name="Liu J."/>
            <person name="Shao H."/>
            <person name="Ye R."/>
            <person name="Li L."/>
            <person name="Wei W."/>
            <person name="Wang X."/>
            <person name="Wang C."/>
            <person name="Huo Q."/>
            <person name="Li W."/>
            <person name="Guo W."/>
            <person name="Chen H."/>
            <person name="Chen S."/>
            <person name="Zhou L."/>
            <person name="Zhou L."/>
            <person name="Ni X."/>
            <person name="Tian J."/>
            <person name="Zhou Y."/>
            <person name="Sheng Y."/>
            <person name="Liu T."/>
            <person name="Pan Y."/>
            <person name="Xia L."/>
            <person name="Li J."/>
            <person name="Zhao F."/>
            <person name="Cao W."/>
        </authorList>
    </citation>
    <scope>NUCLEOTIDE SEQUENCE</scope>
    <source>
        <strain evidence="6">Rmic-2018</strain>
        <tissue evidence="6">Larvae</tissue>
    </source>
</reference>
<reference evidence="6" key="1">
    <citation type="journal article" date="2020" name="Cell">
        <title>Large-Scale Comparative Analyses of Tick Genomes Elucidate Their Genetic Diversity and Vector Capacities.</title>
        <authorList>
            <consortium name="Tick Genome and Microbiome Consortium (TIGMIC)"/>
            <person name="Jia N."/>
            <person name="Wang J."/>
            <person name="Shi W."/>
            <person name="Du L."/>
            <person name="Sun Y."/>
            <person name="Zhan W."/>
            <person name="Jiang J.F."/>
            <person name="Wang Q."/>
            <person name="Zhang B."/>
            <person name="Ji P."/>
            <person name="Bell-Sakyi L."/>
            <person name="Cui X.M."/>
            <person name="Yuan T.T."/>
            <person name="Jiang B.G."/>
            <person name="Yang W.F."/>
            <person name="Lam T.T."/>
            <person name="Chang Q.C."/>
            <person name="Ding S.J."/>
            <person name="Wang X.J."/>
            <person name="Zhu J.G."/>
            <person name="Ruan X.D."/>
            <person name="Zhao L."/>
            <person name="Wei J.T."/>
            <person name="Ye R.Z."/>
            <person name="Que T.C."/>
            <person name="Du C.H."/>
            <person name="Zhou Y.H."/>
            <person name="Cheng J.X."/>
            <person name="Dai P.F."/>
            <person name="Guo W.B."/>
            <person name="Han X.H."/>
            <person name="Huang E.J."/>
            <person name="Li L.F."/>
            <person name="Wei W."/>
            <person name="Gao Y.C."/>
            <person name="Liu J.Z."/>
            <person name="Shao H.Z."/>
            <person name="Wang X."/>
            <person name="Wang C.C."/>
            <person name="Yang T.C."/>
            <person name="Huo Q.B."/>
            <person name="Li W."/>
            <person name="Chen H.Y."/>
            <person name="Chen S.E."/>
            <person name="Zhou L.G."/>
            <person name="Ni X.B."/>
            <person name="Tian J.H."/>
            <person name="Sheng Y."/>
            <person name="Liu T."/>
            <person name="Pan Y.S."/>
            <person name="Xia L.Y."/>
            <person name="Li J."/>
            <person name="Zhao F."/>
            <person name="Cao W.C."/>
        </authorList>
    </citation>
    <scope>NUCLEOTIDE SEQUENCE</scope>
    <source>
        <strain evidence="6">Rmic-2018</strain>
    </source>
</reference>
<feature type="transmembrane region" description="Helical" evidence="5">
    <location>
        <begin position="307"/>
        <end position="331"/>
    </location>
</feature>
<sequence length="671" mass="73338">MTESSSDLPIPSTPEQRTMDLYGLVRPIRVPRYRCILVGTGDGYELQRLRHRGYVPVRRGNNTTTTSLHDVAALWLRYSPASAHFGEDGERFRQKHVPPSHSADMCRLPGSVGSTSAASRFLTTPRLQDGYMTPSETQVESRSAFGHGRFQKTMLLCAQLATMLAYSYSFTLHRSIEPVEHWCAPPQQFATLSEQTWKDIAIPRDSNGDFKQCERYEPLDAPASPLAASTSQAGAPAISNLEASTQPPVTIDRTNASEVHCESFAYNLIRLAETPSLAGTWSATGRASVLAIPCVGLASDKLGRRPVLLWASSLVVLSGLATCVARSFVVYALLRCLSSAACSAIEVISFILLFESTQPGPRAPYCALAICWPTVLAPIYVAALAALIKNWVMFNLMVLLPSSLLLVTTGLVEESPHWLLVSLRFEDAERVAVYAARFNDEDTDRVRRRIDAIRHAATINQPGGRAAPLLEAAKRSLAATVVCGGMAYRSFVLSVACKTVNHDYELAKWVVVIGNAPAMAVAYFLVKHYDHLSTIVRLMSTVAMALAFHAALVAFELPLPLTVLIMWVKLLLNITYVVFSVETVEMFPTEMRSVGFAGAYMWGRLGATSANAVKDLENQLNGSAKALPVALCALCLSLSSLMLVTLSNEEAPDAAVMALMWNDERQKEPKH</sequence>
<evidence type="ECO:0000256" key="2">
    <source>
        <dbReference type="ARBA" id="ARBA00022692"/>
    </source>
</evidence>